<keyword evidence="1" id="KW-0732">Signal</keyword>
<evidence type="ECO:0000313" key="2">
    <source>
        <dbReference type="EMBL" id="MFD0963928.1"/>
    </source>
</evidence>
<comment type="caution">
    <text evidence="2">The sequence shown here is derived from an EMBL/GenBank/DDBJ whole genome shotgun (WGS) entry which is preliminary data.</text>
</comment>
<keyword evidence="3" id="KW-1185">Reference proteome</keyword>
<name>A0ABW3I275_9FLAO</name>
<dbReference type="RefSeq" id="WP_377715143.1">
    <property type="nucleotide sequence ID" value="NZ_JBHTJM010000008.1"/>
</dbReference>
<proteinExistence type="predicted"/>
<protein>
    <recommendedName>
        <fullName evidence="4">Lipocalin-like domain-containing protein</fullName>
    </recommendedName>
</protein>
<dbReference type="Proteomes" id="UP001596997">
    <property type="component" value="Unassembled WGS sequence"/>
</dbReference>
<evidence type="ECO:0008006" key="4">
    <source>
        <dbReference type="Google" id="ProtNLM"/>
    </source>
</evidence>
<evidence type="ECO:0000256" key="1">
    <source>
        <dbReference type="SAM" id="SignalP"/>
    </source>
</evidence>
<evidence type="ECO:0000313" key="3">
    <source>
        <dbReference type="Proteomes" id="UP001596997"/>
    </source>
</evidence>
<accession>A0ABW3I275</accession>
<feature type="signal peptide" evidence="1">
    <location>
        <begin position="1"/>
        <end position="22"/>
    </location>
</feature>
<sequence length="171" mass="19666">MKTKQLFLSILLFFFSTVILFAQEAVNSNVEVVESGENELLYNTSWKLIKTVPEFDTSIAITLLFQKEGKQLKVTKEVTSMPKLEGTKLITTKKENINFYSWKYGVLETKYEGDDVVEQILDYSKLVLMAEGYAFKIKNISENNMVLEVLKAPNVIFGKSIFEVNELHFEK</sequence>
<dbReference type="EMBL" id="JBHTJM010000008">
    <property type="protein sequence ID" value="MFD0963928.1"/>
    <property type="molecule type" value="Genomic_DNA"/>
</dbReference>
<organism evidence="2 3">
    <name type="scientific">Pseudofulvibacter geojedonensis</name>
    <dbReference type="NCBI Taxonomy" id="1123758"/>
    <lineage>
        <taxon>Bacteria</taxon>
        <taxon>Pseudomonadati</taxon>
        <taxon>Bacteroidota</taxon>
        <taxon>Flavobacteriia</taxon>
        <taxon>Flavobacteriales</taxon>
        <taxon>Flavobacteriaceae</taxon>
        <taxon>Pseudofulvibacter</taxon>
    </lineage>
</organism>
<feature type="chain" id="PRO_5045261018" description="Lipocalin-like domain-containing protein" evidence="1">
    <location>
        <begin position="23"/>
        <end position="171"/>
    </location>
</feature>
<gene>
    <name evidence="2" type="ORF">ACFQ1O_07935</name>
</gene>
<reference evidence="3" key="1">
    <citation type="journal article" date="2019" name="Int. J. Syst. Evol. Microbiol.">
        <title>The Global Catalogue of Microorganisms (GCM) 10K type strain sequencing project: providing services to taxonomists for standard genome sequencing and annotation.</title>
        <authorList>
            <consortium name="The Broad Institute Genomics Platform"/>
            <consortium name="The Broad Institute Genome Sequencing Center for Infectious Disease"/>
            <person name="Wu L."/>
            <person name="Ma J."/>
        </authorList>
    </citation>
    <scope>NUCLEOTIDE SEQUENCE [LARGE SCALE GENOMIC DNA]</scope>
    <source>
        <strain evidence="3">CCUG 62114</strain>
    </source>
</reference>